<protein>
    <submittedName>
        <fullName evidence="1">Uncharacterized protein</fullName>
    </submittedName>
</protein>
<proteinExistence type="predicted"/>
<accession>A0A927RPT2</accession>
<sequence>MFRASKPSRSRAVGYLLHQGILEIRAMSAARTLLSTDEGADPGSPYETDYLARIQLIADVCHEFAPVLMNDNRGEREEAAADALSYRFEVTVPEGRRWMRARLAELGEEYRDLLGPDPA</sequence>
<comment type="caution">
    <text evidence="1">The sequence shown here is derived from an EMBL/GenBank/DDBJ whole genome shotgun (WGS) entry which is preliminary data.</text>
</comment>
<name>A0A927RPT2_9ACTN</name>
<dbReference type="Proteomes" id="UP000638648">
    <property type="component" value="Unassembled WGS sequence"/>
</dbReference>
<organism evidence="1 2">
    <name type="scientific">Actinopolymorpha pittospori</name>
    <dbReference type="NCBI Taxonomy" id="648752"/>
    <lineage>
        <taxon>Bacteria</taxon>
        <taxon>Bacillati</taxon>
        <taxon>Actinomycetota</taxon>
        <taxon>Actinomycetes</taxon>
        <taxon>Propionibacteriales</taxon>
        <taxon>Actinopolymorphaceae</taxon>
        <taxon>Actinopolymorpha</taxon>
    </lineage>
</organism>
<dbReference type="AlphaFoldDB" id="A0A927RPT2"/>
<evidence type="ECO:0000313" key="1">
    <source>
        <dbReference type="EMBL" id="MBE1611493.1"/>
    </source>
</evidence>
<gene>
    <name evidence="1" type="ORF">HEB94_008341</name>
</gene>
<keyword evidence="2" id="KW-1185">Reference proteome</keyword>
<dbReference type="RefSeq" id="WP_192754699.1">
    <property type="nucleotide sequence ID" value="NZ_BAABJL010000178.1"/>
</dbReference>
<evidence type="ECO:0000313" key="2">
    <source>
        <dbReference type="Proteomes" id="UP000638648"/>
    </source>
</evidence>
<dbReference type="EMBL" id="JADBEM010000001">
    <property type="protein sequence ID" value="MBE1611493.1"/>
    <property type="molecule type" value="Genomic_DNA"/>
</dbReference>
<reference evidence="1" key="1">
    <citation type="submission" date="2020-10" db="EMBL/GenBank/DDBJ databases">
        <title>Sequencing the genomes of 1000 actinobacteria strains.</title>
        <authorList>
            <person name="Klenk H.-P."/>
        </authorList>
    </citation>
    <scope>NUCLEOTIDE SEQUENCE</scope>
    <source>
        <strain evidence="1">DSM 45354</strain>
    </source>
</reference>